<dbReference type="KEGG" id="snep:Enr13x_77110"/>
<evidence type="ECO:0008006" key="4">
    <source>
        <dbReference type="Google" id="ProtNLM"/>
    </source>
</evidence>
<dbReference type="Pfam" id="PF13689">
    <property type="entry name" value="DUF4154"/>
    <property type="match status" value="1"/>
</dbReference>
<evidence type="ECO:0000313" key="3">
    <source>
        <dbReference type="Proteomes" id="UP000319004"/>
    </source>
</evidence>
<organism evidence="2 3">
    <name type="scientific">Stieleria neptunia</name>
    <dbReference type="NCBI Taxonomy" id="2527979"/>
    <lineage>
        <taxon>Bacteria</taxon>
        <taxon>Pseudomonadati</taxon>
        <taxon>Planctomycetota</taxon>
        <taxon>Planctomycetia</taxon>
        <taxon>Pirellulales</taxon>
        <taxon>Pirellulaceae</taxon>
        <taxon>Stieleria</taxon>
    </lineage>
</organism>
<dbReference type="EMBL" id="CP037423">
    <property type="protein sequence ID" value="QDV47799.1"/>
    <property type="molecule type" value="Genomic_DNA"/>
</dbReference>
<protein>
    <recommendedName>
        <fullName evidence="4">DUF4154 domain-containing protein</fullName>
    </recommendedName>
</protein>
<evidence type="ECO:0000256" key="1">
    <source>
        <dbReference type="SAM" id="SignalP"/>
    </source>
</evidence>
<dbReference type="AlphaFoldDB" id="A0A518I3W5"/>
<dbReference type="Proteomes" id="UP000319004">
    <property type="component" value="Chromosome"/>
</dbReference>
<evidence type="ECO:0000313" key="2">
    <source>
        <dbReference type="EMBL" id="QDV47799.1"/>
    </source>
</evidence>
<dbReference type="InterPro" id="IPR025293">
    <property type="entry name" value="YfiR/HmsC-like"/>
</dbReference>
<dbReference type="OrthoDB" id="277577at2"/>
<keyword evidence="1" id="KW-0732">Signal</keyword>
<feature type="signal peptide" evidence="1">
    <location>
        <begin position="1"/>
        <end position="38"/>
    </location>
</feature>
<keyword evidence="3" id="KW-1185">Reference proteome</keyword>
<feature type="chain" id="PRO_5021940072" description="DUF4154 domain-containing protein" evidence="1">
    <location>
        <begin position="39"/>
        <end position="197"/>
    </location>
</feature>
<sequence length="197" mass="21478" precursor="true">MKRIPSCTHVPRRTWRRTGVLVTLLVLTGLLTGPPAAAQTGMASERNVKVAYLYNFLRYVRWPPTAYADDSAPTVIGIMSGDPHGRLLNQVAATKSVRGRRIVVRQFDSVSEIQACHLVFLHAGTAPSDEAEAIARTAQQNALLICDAVVAPQRGVPIRFFADHDGTIGLKINVDAMARRGLQADAKLLNIATIERD</sequence>
<name>A0A518I3W5_9BACT</name>
<gene>
    <name evidence="2" type="ORF">Enr13x_77110</name>
</gene>
<accession>A0A518I3W5</accession>
<proteinExistence type="predicted"/>
<reference evidence="2 3" key="1">
    <citation type="submission" date="2019-03" db="EMBL/GenBank/DDBJ databases">
        <title>Deep-cultivation of Planctomycetes and their phenomic and genomic characterization uncovers novel biology.</title>
        <authorList>
            <person name="Wiegand S."/>
            <person name="Jogler M."/>
            <person name="Boedeker C."/>
            <person name="Pinto D."/>
            <person name="Vollmers J."/>
            <person name="Rivas-Marin E."/>
            <person name="Kohn T."/>
            <person name="Peeters S.H."/>
            <person name="Heuer A."/>
            <person name="Rast P."/>
            <person name="Oberbeckmann S."/>
            <person name="Bunk B."/>
            <person name="Jeske O."/>
            <person name="Meyerdierks A."/>
            <person name="Storesund J.E."/>
            <person name="Kallscheuer N."/>
            <person name="Luecker S."/>
            <person name="Lage O.M."/>
            <person name="Pohl T."/>
            <person name="Merkel B.J."/>
            <person name="Hornburger P."/>
            <person name="Mueller R.-W."/>
            <person name="Bruemmer F."/>
            <person name="Labrenz M."/>
            <person name="Spormann A.M."/>
            <person name="Op den Camp H."/>
            <person name="Overmann J."/>
            <person name="Amann R."/>
            <person name="Jetten M.S.M."/>
            <person name="Mascher T."/>
            <person name="Medema M.H."/>
            <person name="Devos D.P."/>
            <person name="Kaster A.-K."/>
            <person name="Ovreas L."/>
            <person name="Rohde M."/>
            <person name="Galperin M.Y."/>
            <person name="Jogler C."/>
        </authorList>
    </citation>
    <scope>NUCLEOTIDE SEQUENCE [LARGE SCALE GENOMIC DNA]</scope>
    <source>
        <strain evidence="2 3">Enr13</strain>
    </source>
</reference>